<keyword evidence="1" id="KW-0175">Coiled coil</keyword>
<name>A0A6G0WBZ0_9STRA</name>
<dbReference type="VEuPathDB" id="FungiDB:AeMF1_015015"/>
<feature type="compositionally biased region" description="Low complexity" evidence="2">
    <location>
        <begin position="269"/>
        <end position="278"/>
    </location>
</feature>
<dbReference type="EMBL" id="VJMJ01000263">
    <property type="protein sequence ID" value="KAF0724779.1"/>
    <property type="molecule type" value="Genomic_DNA"/>
</dbReference>
<accession>A0A6G0WBZ0</accession>
<evidence type="ECO:0000313" key="3">
    <source>
        <dbReference type="EMBL" id="KAF0724779.1"/>
    </source>
</evidence>
<dbReference type="Proteomes" id="UP000481153">
    <property type="component" value="Unassembled WGS sequence"/>
</dbReference>
<comment type="caution">
    <text evidence="3">The sequence shown here is derived from an EMBL/GenBank/DDBJ whole genome shotgun (WGS) entry which is preliminary data.</text>
</comment>
<proteinExistence type="predicted"/>
<evidence type="ECO:0000313" key="4">
    <source>
        <dbReference type="Proteomes" id="UP000481153"/>
    </source>
</evidence>
<gene>
    <name evidence="3" type="ORF">Ae201684_016614</name>
</gene>
<reference evidence="3 4" key="1">
    <citation type="submission" date="2019-07" db="EMBL/GenBank/DDBJ databases">
        <title>Genomics analysis of Aphanomyces spp. identifies a new class of oomycete effector associated with host adaptation.</title>
        <authorList>
            <person name="Gaulin E."/>
        </authorList>
    </citation>
    <scope>NUCLEOTIDE SEQUENCE [LARGE SCALE GENOMIC DNA]</scope>
    <source>
        <strain evidence="3 4">ATCC 201684</strain>
    </source>
</reference>
<dbReference type="AlphaFoldDB" id="A0A6G0WBZ0"/>
<feature type="coiled-coil region" evidence="1">
    <location>
        <begin position="18"/>
        <end position="73"/>
    </location>
</feature>
<protein>
    <submittedName>
        <fullName evidence="3">Uncharacterized protein</fullName>
    </submittedName>
</protein>
<feature type="region of interest" description="Disordered" evidence="2">
    <location>
        <begin position="252"/>
        <end position="278"/>
    </location>
</feature>
<feature type="coiled-coil region" evidence="1">
    <location>
        <begin position="129"/>
        <end position="156"/>
    </location>
</feature>
<organism evidence="3 4">
    <name type="scientific">Aphanomyces euteiches</name>
    <dbReference type="NCBI Taxonomy" id="100861"/>
    <lineage>
        <taxon>Eukaryota</taxon>
        <taxon>Sar</taxon>
        <taxon>Stramenopiles</taxon>
        <taxon>Oomycota</taxon>
        <taxon>Saprolegniomycetes</taxon>
        <taxon>Saprolegniales</taxon>
        <taxon>Verrucalvaceae</taxon>
        <taxon>Aphanomyces</taxon>
    </lineage>
</organism>
<sequence>MTVQPQLDSLQTSVDGGIAETQTYLANLQARVAEYDSQYHVSDTASSYLKTAIDTANAAVEELKKSAQTLRTTTLAAAHKPVELVQQALAQVSSSLALIKDQAAVYDTKFQLAVHDARGNLESLTIVTRQRTTDAIQQATEQAQQVQSKLTTTAQDVSHSAIAYAGGVVQKVEEIGQYYNVSEKLQETVALATEKAKELDATYGVSQRALNLDSQVTGGFGARTLTSATELVNSGIEYIAGSIQYAKDVANGTDSKPVETKEATQPTETSAPVAAAPAPVATTAAPVAVAAPTSSETQQ</sequence>
<keyword evidence="4" id="KW-1185">Reference proteome</keyword>
<evidence type="ECO:0000256" key="1">
    <source>
        <dbReference type="SAM" id="Coils"/>
    </source>
</evidence>
<evidence type="ECO:0000256" key="2">
    <source>
        <dbReference type="SAM" id="MobiDB-lite"/>
    </source>
</evidence>